<evidence type="ECO:0000313" key="4">
    <source>
        <dbReference type="Proteomes" id="UP001239445"/>
    </source>
</evidence>
<dbReference type="EMBL" id="MU839836">
    <property type="protein sequence ID" value="KAK1754103.1"/>
    <property type="molecule type" value="Genomic_DNA"/>
</dbReference>
<accession>A0AAJ0B9D2</accession>
<feature type="domain" description="Clr5" evidence="2">
    <location>
        <begin position="284"/>
        <end position="333"/>
    </location>
</feature>
<feature type="region of interest" description="Disordered" evidence="1">
    <location>
        <begin position="29"/>
        <end position="60"/>
    </location>
</feature>
<protein>
    <recommendedName>
        <fullName evidence="2">Clr5 domain-containing protein</fullName>
    </recommendedName>
</protein>
<dbReference type="AlphaFoldDB" id="A0AAJ0B9D2"/>
<evidence type="ECO:0000259" key="2">
    <source>
        <dbReference type="Pfam" id="PF14420"/>
    </source>
</evidence>
<organism evidence="3 4">
    <name type="scientific">Echria macrotheca</name>
    <dbReference type="NCBI Taxonomy" id="438768"/>
    <lineage>
        <taxon>Eukaryota</taxon>
        <taxon>Fungi</taxon>
        <taxon>Dikarya</taxon>
        <taxon>Ascomycota</taxon>
        <taxon>Pezizomycotina</taxon>
        <taxon>Sordariomycetes</taxon>
        <taxon>Sordariomycetidae</taxon>
        <taxon>Sordariales</taxon>
        <taxon>Schizotheciaceae</taxon>
        <taxon>Echria</taxon>
    </lineage>
</organism>
<dbReference type="Pfam" id="PF14420">
    <property type="entry name" value="Clr5"/>
    <property type="match status" value="1"/>
</dbReference>
<keyword evidence="4" id="KW-1185">Reference proteome</keyword>
<evidence type="ECO:0000256" key="1">
    <source>
        <dbReference type="SAM" id="MobiDB-lite"/>
    </source>
</evidence>
<dbReference type="InterPro" id="IPR025676">
    <property type="entry name" value="Clr5_dom"/>
</dbReference>
<proteinExistence type="predicted"/>
<evidence type="ECO:0000313" key="3">
    <source>
        <dbReference type="EMBL" id="KAK1754103.1"/>
    </source>
</evidence>
<reference evidence="3" key="1">
    <citation type="submission" date="2023-06" db="EMBL/GenBank/DDBJ databases">
        <title>Genome-scale phylogeny and comparative genomics of the fungal order Sordariales.</title>
        <authorList>
            <consortium name="Lawrence Berkeley National Laboratory"/>
            <person name="Hensen N."/>
            <person name="Bonometti L."/>
            <person name="Westerberg I."/>
            <person name="Brannstrom I.O."/>
            <person name="Guillou S."/>
            <person name="Cros-Aarteil S."/>
            <person name="Calhoun S."/>
            <person name="Haridas S."/>
            <person name="Kuo A."/>
            <person name="Mondo S."/>
            <person name="Pangilinan J."/>
            <person name="Riley R."/>
            <person name="Labutti K."/>
            <person name="Andreopoulos B."/>
            <person name="Lipzen A."/>
            <person name="Chen C."/>
            <person name="Yanf M."/>
            <person name="Daum C."/>
            <person name="Ng V."/>
            <person name="Clum A."/>
            <person name="Steindorff A."/>
            <person name="Ohm R."/>
            <person name="Martin F."/>
            <person name="Silar P."/>
            <person name="Natvig D."/>
            <person name="Lalanne C."/>
            <person name="Gautier V."/>
            <person name="Ament-Velasquez S.L."/>
            <person name="Kruys A."/>
            <person name="Hutchinson M.I."/>
            <person name="Powell A.J."/>
            <person name="Barry K."/>
            <person name="Miller A.N."/>
            <person name="Grigoriev I.V."/>
            <person name="Debuchy R."/>
            <person name="Gladieux P."/>
            <person name="Thoren M.H."/>
            <person name="Johannesson H."/>
        </authorList>
    </citation>
    <scope>NUCLEOTIDE SEQUENCE</scope>
    <source>
        <strain evidence="3">PSN4</strain>
    </source>
</reference>
<name>A0AAJ0B9D2_9PEZI</name>
<dbReference type="Proteomes" id="UP001239445">
    <property type="component" value="Unassembled WGS sequence"/>
</dbReference>
<sequence>MTLTEELDDLRKEFSDFKNDFSVFRNEFSDFRPQRSDSQPTDTAPSQLPPPPSPSASSGIITNPVPGQLYLCYWAEDKTHYLVLILEEKSLGSVGITGTFADIGLLDEVPECYDFDPTTKQIKGWATGYEDGGPNMAKREVPVMWFDGSPECTFGWMPAEDLSEFNLESPDLKIPYVAYALEYYAKTRGFKGWIEMRQLGVGRDLRTPRVPASCESPRARGIDTISLLLDETETPHGVQTARDADAYYAPDKCGMAAASVDNSDNGLVSLEPPQIRPVRRGDPDSRWEAYKTTIACYSACYPLQDIADIMRQYHSFDATQSQYELQTKKWGWKLKKNHAGLFVVTPSPRAQP</sequence>
<gene>
    <name evidence="3" type="ORF">QBC47DRAFT_36042</name>
</gene>
<comment type="caution">
    <text evidence="3">The sequence shown here is derived from an EMBL/GenBank/DDBJ whole genome shotgun (WGS) entry which is preliminary data.</text>
</comment>